<keyword evidence="3" id="KW-1185">Reference proteome</keyword>
<feature type="compositionally biased region" description="Pro residues" evidence="1">
    <location>
        <begin position="23"/>
        <end position="32"/>
    </location>
</feature>
<accession>A0AA36C9S6</accession>
<dbReference type="EMBL" id="CATQJA010000956">
    <property type="protein sequence ID" value="CAJ0565061.1"/>
    <property type="molecule type" value="Genomic_DNA"/>
</dbReference>
<feature type="non-terminal residue" evidence="2">
    <location>
        <position position="1"/>
    </location>
</feature>
<feature type="compositionally biased region" description="Acidic residues" evidence="1">
    <location>
        <begin position="510"/>
        <end position="521"/>
    </location>
</feature>
<feature type="region of interest" description="Disordered" evidence="1">
    <location>
        <begin position="1"/>
        <end position="61"/>
    </location>
</feature>
<feature type="compositionally biased region" description="Acidic residues" evidence="1">
    <location>
        <begin position="219"/>
        <end position="228"/>
    </location>
</feature>
<evidence type="ECO:0000313" key="3">
    <source>
        <dbReference type="Proteomes" id="UP001177023"/>
    </source>
</evidence>
<reference evidence="2" key="1">
    <citation type="submission" date="2023-06" db="EMBL/GenBank/DDBJ databases">
        <authorList>
            <person name="Delattre M."/>
        </authorList>
    </citation>
    <scope>NUCLEOTIDE SEQUENCE</scope>
    <source>
        <strain evidence="2">AF72</strain>
    </source>
</reference>
<feature type="compositionally biased region" description="Basic and acidic residues" evidence="1">
    <location>
        <begin position="526"/>
        <end position="541"/>
    </location>
</feature>
<name>A0AA36C9S6_9BILA</name>
<feature type="compositionally biased region" description="Basic and acidic residues" evidence="1">
    <location>
        <begin position="243"/>
        <end position="255"/>
    </location>
</feature>
<feature type="compositionally biased region" description="Basic and acidic residues" evidence="1">
    <location>
        <begin position="1"/>
        <end position="15"/>
    </location>
</feature>
<feature type="compositionally biased region" description="Acidic residues" evidence="1">
    <location>
        <begin position="137"/>
        <end position="149"/>
    </location>
</feature>
<sequence>MKTEPPEEKPPRFEIPDEYPGPSQTPPPPVPKKPNSGKNKEPLPPEFPLRQNPKRKNKGVKVIKPFTPTSRELTITEKIELKLRTERQSKTHYRRRRHDYNEKKTWRYKLRCEEPGFVPPTPKANDCQPELDGELMEIEEQPNPEDFDDASMKSQNEPSREIVDSLEQPQPADAESRKSLLKSAQEISDARSLKERLAAEAAAEMDELERELLKKAQEEVVESGDEDQPGPSTSKSPSVGAVDAEKTPRCRVGENETVKQYAARLTKYRQRNRQRMARAQAREAEERAEAEAAAVMLDEASYRARVKARKAEKRAQAEAAAVRLDSDKLREALKDEGFFDFLDPLTPLRKVKSEPSKHFVKVSLSRREIEDCFVGTREKKVFATIEITPTEIETPPAKPRNRTQLFLEAQRRKQAKSLGVQSSETSGWTQMDVLKIPGDHLPPTDDPPSVTGVFKHLDDDYCDELIRNVMEKTKKVQWPPRKKSDKNLSMASRQPPAEIADDFVMWANPAEDEVECDDDGETGIPEIEKRSEMKPPKHENPAGDLDDDDGLVYED</sequence>
<feature type="region of interest" description="Disordered" evidence="1">
    <location>
        <begin position="473"/>
        <end position="555"/>
    </location>
</feature>
<dbReference type="Proteomes" id="UP001177023">
    <property type="component" value="Unassembled WGS sequence"/>
</dbReference>
<evidence type="ECO:0000256" key="1">
    <source>
        <dbReference type="SAM" id="MobiDB-lite"/>
    </source>
</evidence>
<feature type="compositionally biased region" description="Acidic residues" evidence="1">
    <location>
        <begin position="544"/>
        <end position="555"/>
    </location>
</feature>
<protein>
    <submittedName>
        <fullName evidence="2">Uncharacterized protein</fullName>
    </submittedName>
</protein>
<proteinExistence type="predicted"/>
<gene>
    <name evidence="2" type="ORF">MSPICULIGERA_LOCUS3722</name>
</gene>
<feature type="compositionally biased region" description="Basic and acidic residues" evidence="1">
    <location>
        <begin position="188"/>
        <end position="198"/>
    </location>
</feature>
<feature type="compositionally biased region" description="Basic residues" evidence="1">
    <location>
        <begin position="52"/>
        <end position="61"/>
    </location>
</feature>
<evidence type="ECO:0000313" key="2">
    <source>
        <dbReference type="EMBL" id="CAJ0565061.1"/>
    </source>
</evidence>
<organism evidence="2 3">
    <name type="scientific">Mesorhabditis spiculigera</name>
    <dbReference type="NCBI Taxonomy" id="96644"/>
    <lineage>
        <taxon>Eukaryota</taxon>
        <taxon>Metazoa</taxon>
        <taxon>Ecdysozoa</taxon>
        <taxon>Nematoda</taxon>
        <taxon>Chromadorea</taxon>
        <taxon>Rhabditida</taxon>
        <taxon>Rhabditina</taxon>
        <taxon>Rhabditomorpha</taxon>
        <taxon>Rhabditoidea</taxon>
        <taxon>Rhabditidae</taxon>
        <taxon>Mesorhabditinae</taxon>
        <taxon>Mesorhabditis</taxon>
    </lineage>
</organism>
<dbReference type="AlphaFoldDB" id="A0AA36C9S6"/>
<feature type="region of interest" description="Disordered" evidence="1">
    <location>
        <begin position="137"/>
        <end position="255"/>
    </location>
</feature>
<comment type="caution">
    <text evidence="2">The sequence shown here is derived from an EMBL/GenBank/DDBJ whole genome shotgun (WGS) entry which is preliminary data.</text>
</comment>